<evidence type="ECO:0008006" key="4">
    <source>
        <dbReference type="Google" id="ProtNLM"/>
    </source>
</evidence>
<organism evidence="2 3">
    <name type="scientific">Vigna unguiculata</name>
    <name type="common">Cowpea</name>
    <dbReference type="NCBI Taxonomy" id="3917"/>
    <lineage>
        <taxon>Eukaryota</taxon>
        <taxon>Viridiplantae</taxon>
        <taxon>Streptophyta</taxon>
        <taxon>Embryophyta</taxon>
        <taxon>Tracheophyta</taxon>
        <taxon>Spermatophyta</taxon>
        <taxon>Magnoliopsida</taxon>
        <taxon>eudicotyledons</taxon>
        <taxon>Gunneridae</taxon>
        <taxon>Pentapetalae</taxon>
        <taxon>rosids</taxon>
        <taxon>fabids</taxon>
        <taxon>Fabales</taxon>
        <taxon>Fabaceae</taxon>
        <taxon>Papilionoideae</taxon>
        <taxon>50 kb inversion clade</taxon>
        <taxon>NPAAA clade</taxon>
        <taxon>indigoferoid/millettioid clade</taxon>
        <taxon>Phaseoleae</taxon>
        <taxon>Vigna</taxon>
    </lineage>
</organism>
<sequence length="135" mass="15425">MSTKNKKSSINKKVIGRTASGNTHILAELKGTMWPMMNYIWMLQIKKIDDEDKRLFELFELTSTQNRNGKDQGSINLLQSSNITKRGLNQGIGKYTGKICADKATIEAVIQQEHEKLRLHQAKLDNLQAKYKVMM</sequence>
<accession>A0A4D6NC23</accession>
<gene>
    <name evidence="1" type="ORF">DEO72_LG10g1080</name>
    <name evidence="2" type="ORF">DEO72_LG10g2489</name>
</gene>
<name>A0A4D6NC23_VIGUN</name>
<evidence type="ECO:0000313" key="2">
    <source>
        <dbReference type="EMBL" id="QCE11256.1"/>
    </source>
</evidence>
<dbReference type="EMBL" id="CP039354">
    <property type="protein sequence ID" value="QCE11256.1"/>
    <property type="molecule type" value="Genomic_DNA"/>
</dbReference>
<evidence type="ECO:0000313" key="3">
    <source>
        <dbReference type="Proteomes" id="UP000501690"/>
    </source>
</evidence>
<evidence type="ECO:0000313" key="1">
    <source>
        <dbReference type="EMBL" id="QCE09857.1"/>
    </source>
</evidence>
<dbReference type="AlphaFoldDB" id="A0A4D6NC23"/>
<dbReference type="EMBL" id="CP039354">
    <property type="protein sequence ID" value="QCE09857.1"/>
    <property type="molecule type" value="Genomic_DNA"/>
</dbReference>
<protein>
    <recommendedName>
        <fullName evidence="4">Transposase</fullName>
    </recommendedName>
</protein>
<reference evidence="2 3" key="1">
    <citation type="submission" date="2019-04" db="EMBL/GenBank/DDBJ databases">
        <title>An improved genome assembly and genetic linkage map for asparagus bean, Vigna unguiculata ssp. sesquipedialis.</title>
        <authorList>
            <person name="Xia Q."/>
            <person name="Zhang R."/>
            <person name="Dong Y."/>
        </authorList>
    </citation>
    <scope>NUCLEOTIDE SEQUENCE [LARGE SCALE GENOMIC DNA]</scope>
    <source>
        <tissue evidence="2">Leaf</tissue>
    </source>
</reference>
<keyword evidence="3" id="KW-1185">Reference proteome</keyword>
<dbReference type="Proteomes" id="UP000501690">
    <property type="component" value="Linkage Group LG10"/>
</dbReference>
<proteinExistence type="predicted"/>